<evidence type="ECO:0000256" key="2">
    <source>
        <dbReference type="ARBA" id="ARBA00022692"/>
    </source>
</evidence>
<feature type="transmembrane region" description="Helical" evidence="5">
    <location>
        <begin position="236"/>
        <end position="252"/>
    </location>
</feature>
<proteinExistence type="predicted"/>
<reference evidence="7" key="1">
    <citation type="submission" date="2025-08" db="UniProtKB">
        <authorList>
            <consortium name="Ensembl"/>
        </authorList>
    </citation>
    <scope>IDENTIFICATION</scope>
</reference>
<accession>A0A669QJ19</accession>
<dbReference type="Proteomes" id="UP000472261">
    <property type="component" value="Unplaced"/>
</dbReference>
<feature type="transmembrane region" description="Helical" evidence="5">
    <location>
        <begin position="328"/>
        <end position="352"/>
    </location>
</feature>
<evidence type="ECO:0000256" key="5">
    <source>
        <dbReference type="SAM" id="Phobius"/>
    </source>
</evidence>
<dbReference type="PROSITE" id="PS50850">
    <property type="entry name" value="MFS"/>
    <property type="match status" value="1"/>
</dbReference>
<feature type="domain" description="Major facilitator superfamily (MFS) profile" evidence="6">
    <location>
        <begin position="95"/>
        <end position="469"/>
    </location>
</feature>
<feature type="transmembrane region" description="Helical" evidence="5">
    <location>
        <begin position="359"/>
        <end position="375"/>
    </location>
</feature>
<feature type="transmembrane region" description="Helical" evidence="5">
    <location>
        <begin position="141"/>
        <end position="158"/>
    </location>
</feature>
<keyword evidence="3 5" id="KW-1133">Transmembrane helix</keyword>
<dbReference type="PANTHER" id="PTHR24064">
    <property type="entry name" value="SOLUTE CARRIER FAMILY 22 MEMBER"/>
    <property type="match status" value="1"/>
</dbReference>
<evidence type="ECO:0000256" key="4">
    <source>
        <dbReference type="ARBA" id="ARBA00023136"/>
    </source>
</evidence>
<reference evidence="7" key="2">
    <citation type="submission" date="2025-09" db="UniProtKB">
        <authorList>
            <consortium name="Ensembl"/>
        </authorList>
    </citation>
    <scope>IDENTIFICATION</scope>
</reference>
<dbReference type="InterPro" id="IPR005828">
    <property type="entry name" value="MFS_sugar_transport-like"/>
</dbReference>
<evidence type="ECO:0000256" key="3">
    <source>
        <dbReference type="ARBA" id="ARBA00022989"/>
    </source>
</evidence>
<dbReference type="Gene3D" id="1.20.1250.20">
    <property type="entry name" value="MFS general substrate transporter like domains"/>
    <property type="match status" value="2"/>
</dbReference>
<dbReference type="GO" id="GO:0016020">
    <property type="term" value="C:membrane"/>
    <property type="evidence" value="ECO:0007669"/>
    <property type="project" value="UniProtKB-SubCell"/>
</dbReference>
<feature type="transmembrane region" description="Helical" evidence="5">
    <location>
        <begin position="444"/>
        <end position="464"/>
    </location>
</feature>
<keyword evidence="2 5" id="KW-0812">Transmembrane</keyword>
<evidence type="ECO:0000256" key="1">
    <source>
        <dbReference type="ARBA" id="ARBA00004141"/>
    </source>
</evidence>
<evidence type="ECO:0000313" key="7">
    <source>
        <dbReference type="Ensembl" id="ENSPCLP00000020842.1"/>
    </source>
</evidence>
<organism evidence="7 8">
    <name type="scientific">Phasianus colchicus</name>
    <name type="common">Common pheasant</name>
    <dbReference type="NCBI Taxonomy" id="9054"/>
    <lineage>
        <taxon>Eukaryota</taxon>
        <taxon>Metazoa</taxon>
        <taxon>Chordata</taxon>
        <taxon>Craniata</taxon>
        <taxon>Vertebrata</taxon>
        <taxon>Euteleostomi</taxon>
        <taxon>Archelosauria</taxon>
        <taxon>Archosauria</taxon>
        <taxon>Dinosauria</taxon>
        <taxon>Saurischia</taxon>
        <taxon>Theropoda</taxon>
        <taxon>Coelurosauria</taxon>
        <taxon>Aves</taxon>
        <taxon>Neognathae</taxon>
        <taxon>Galloanserae</taxon>
        <taxon>Galliformes</taxon>
        <taxon>Phasianidae</taxon>
        <taxon>Phasianinae</taxon>
        <taxon>Phasianus</taxon>
    </lineage>
</organism>
<comment type="subcellular location">
    <subcellularLocation>
        <location evidence="1">Membrane</location>
        <topology evidence="1">Multi-pass membrane protein</topology>
    </subcellularLocation>
</comment>
<sequence length="493" mass="54149">MSGIGENLKAAGEFGPFQRRLVLFSLPPCLSLAFHQFCQLFMVVDVPHYCNTDWIRAVGPNLTEEEQLNLTLPRDADGEYEQCSMYSPVDWDLDSIMAYGLNATEKCSNGWVYPTAQQPSLLTEFDLVCDRKNLNDISQSVYMLGMFLGAMIFGLLSDRFGRRPVLLISILLEGLFGVAIALVPHFYVYLAFRCVVGASVSGIMMTLLAVLLSHCCFAAGQMILAGLSYGIPNWRLLQIVGSAPIFILFLFICVCESFNSPCCGSPALLVWFHVPWDMVKMLSEEVNIVFTHSCSLHLVLLCSVFRFVNSLVYYGLSLNVTNFGLDIYLTQLAFGAVEIPGRVGCIFMLQWFGRKKSQGGFLLLSGLVCLILTVIPEGQPVVITVLATIGKFTASASFSSAYVYTAELFPTIIRQSGVSLCSMVARVAGIIAPLILLLEQYHQAIPMAIYGGTTVLGGLLCFLLPETRGVELADGTEGDHKRWWPTGPTSSCN</sequence>
<dbReference type="InterPro" id="IPR036259">
    <property type="entry name" value="MFS_trans_sf"/>
</dbReference>
<evidence type="ECO:0000313" key="8">
    <source>
        <dbReference type="Proteomes" id="UP000472261"/>
    </source>
</evidence>
<dbReference type="SUPFAM" id="SSF103473">
    <property type="entry name" value="MFS general substrate transporter"/>
    <property type="match status" value="1"/>
</dbReference>
<feature type="transmembrane region" description="Helical" evidence="5">
    <location>
        <begin position="417"/>
        <end position="438"/>
    </location>
</feature>
<dbReference type="Pfam" id="PF00083">
    <property type="entry name" value="Sugar_tr"/>
    <property type="match status" value="2"/>
</dbReference>
<protein>
    <recommendedName>
        <fullName evidence="6">Major facilitator superfamily (MFS) profile domain-containing protein</fullName>
    </recommendedName>
</protein>
<feature type="transmembrane region" description="Helical" evidence="5">
    <location>
        <begin position="202"/>
        <end position="224"/>
    </location>
</feature>
<keyword evidence="4 5" id="KW-0472">Membrane</keyword>
<feature type="transmembrane region" description="Helical" evidence="5">
    <location>
        <begin position="165"/>
        <end position="190"/>
    </location>
</feature>
<dbReference type="AlphaFoldDB" id="A0A669QJ19"/>
<feature type="transmembrane region" description="Helical" evidence="5">
    <location>
        <begin position="288"/>
        <end position="308"/>
    </location>
</feature>
<dbReference type="InterPro" id="IPR020846">
    <property type="entry name" value="MFS_dom"/>
</dbReference>
<feature type="transmembrane region" description="Helical" evidence="5">
    <location>
        <begin position="381"/>
        <end position="405"/>
    </location>
</feature>
<name>A0A669QJ19_PHACC</name>
<dbReference type="Ensembl" id="ENSPCLT00000028851.1">
    <property type="protein sequence ID" value="ENSPCLP00000020842.1"/>
    <property type="gene ID" value="ENSPCLG00000018257.1"/>
</dbReference>
<evidence type="ECO:0000259" key="6">
    <source>
        <dbReference type="PROSITE" id="PS50850"/>
    </source>
</evidence>
<keyword evidence="8" id="KW-1185">Reference proteome</keyword>
<dbReference type="GO" id="GO:0022857">
    <property type="term" value="F:transmembrane transporter activity"/>
    <property type="evidence" value="ECO:0007669"/>
    <property type="project" value="InterPro"/>
</dbReference>